<dbReference type="OrthoDB" id="9802328at2"/>
<keyword evidence="4 6" id="KW-0808">Transferase</keyword>
<dbReference type="Gene3D" id="3.40.640.10">
    <property type="entry name" value="Type I PLP-dependent aspartate aminotransferase-like (Major domain)"/>
    <property type="match status" value="1"/>
</dbReference>
<accession>S0EXH2</accession>
<protein>
    <recommendedName>
        <fullName evidence="6">Aminotransferase</fullName>
        <ecNumber evidence="6">2.6.1.-</ecNumber>
    </recommendedName>
</protein>
<dbReference type="eggNOG" id="COG0436">
    <property type="taxonomic scope" value="Bacteria"/>
</dbReference>
<dbReference type="FunCoup" id="S0EXH2">
    <property type="interactions" value="309"/>
</dbReference>
<dbReference type="FunFam" id="3.40.640.10:FF:000033">
    <property type="entry name" value="Aspartate aminotransferase"/>
    <property type="match status" value="1"/>
</dbReference>
<dbReference type="CDD" id="cd00609">
    <property type="entry name" value="AAT_like"/>
    <property type="match status" value="1"/>
</dbReference>
<dbReference type="SUPFAM" id="SSF53383">
    <property type="entry name" value="PLP-dependent transferases"/>
    <property type="match status" value="1"/>
</dbReference>
<proteinExistence type="inferred from homology"/>
<dbReference type="InterPro" id="IPR015422">
    <property type="entry name" value="PyrdxlP-dep_Trfase_small"/>
</dbReference>
<dbReference type="PANTHER" id="PTHR46383:SF3">
    <property type="entry name" value="ASPARTATE AMINOTRANSFERASE-RELATED"/>
    <property type="match status" value="1"/>
</dbReference>
<dbReference type="Pfam" id="PF00155">
    <property type="entry name" value="Aminotran_1_2"/>
    <property type="match status" value="1"/>
</dbReference>
<evidence type="ECO:0000313" key="8">
    <source>
        <dbReference type="EMBL" id="CCW34493.1"/>
    </source>
</evidence>
<dbReference type="HOGENOM" id="CLU_017584_4_3_0"/>
<gene>
    <name evidence="8" type="ORF">CCALI_00668</name>
</gene>
<comment type="similarity">
    <text evidence="2 6">Belongs to the class-I pyridoxal-phosphate-dependent aminotransferase family.</text>
</comment>
<keyword evidence="3 6" id="KW-0032">Aminotransferase</keyword>
<dbReference type="GO" id="GO:0008483">
    <property type="term" value="F:transaminase activity"/>
    <property type="evidence" value="ECO:0007669"/>
    <property type="project" value="UniProtKB-KW"/>
</dbReference>
<evidence type="ECO:0000313" key="9">
    <source>
        <dbReference type="Proteomes" id="UP000014227"/>
    </source>
</evidence>
<dbReference type="STRING" id="454171.CP488_00485"/>
<dbReference type="Gene3D" id="3.90.1150.10">
    <property type="entry name" value="Aspartate Aminotransferase, domain 1"/>
    <property type="match status" value="1"/>
</dbReference>
<keyword evidence="9" id="KW-1185">Reference proteome</keyword>
<dbReference type="KEGG" id="ccz:CCALI_00668"/>
<dbReference type="AlphaFoldDB" id="S0EXH2"/>
<evidence type="ECO:0000256" key="6">
    <source>
        <dbReference type="RuleBase" id="RU000481"/>
    </source>
</evidence>
<dbReference type="GO" id="GO:0030170">
    <property type="term" value="F:pyridoxal phosphate binding"/>
    <property type="evidence" value="ECO:0007669"/>
    <property type="project" value="InterPro"/>
</dbReference>
<dbReference type="GO" id="GO:0006520">
    <property type="term" value="P:amino acid metabolic process"/>
    <property type="evidence" value="ECO:0007669"/>
    <property type="project" value="InterPro"/>
</dbReference>
<evidence type="ECO:0000259" key="7">
    <source>
        <dbReference type="Pfam" id="PF00155"/>
    </source>
</evidence>
<dbReference type="InterPro" id="IPR015424">
    <property type="entry name" value="PyrdxlP-dep_Trfase"/>
</dbReference>
<dbReference type="EMBL" id="HF951689">
    <property type="protein sequence ID" value="CCW34493.1"/>
    <property type="molecule type" value="Genomic_DNA"/>
</dbReference>
<dbReference type="EC" id="2.6.1.-" evidence="6"/>
<reference evidence="9" key="1">
    <citation type="submission" date="2013-03" db="EMBL/GenBank/DDBJ databases">
        <title>Genome sequence of Chthonomonas calidirosea, the first sequenced genome from the Armatimonadetes phylum (formally candidate division OP10).</title>
        <authorList>
            <person name="Lee K.C.Y."/>
            <person name="Morgan X.C."/>
            <person name="Dunfield P.F."/>
            <person name="Tamas I."/>
            <person name="Houghton K.M."/>
            <person name="Vyssotski M."/>
            <person name="Ryan J.L.J."/>
            <person name="Lagutin K."/>
            <person name="McDonald I.R."/>
            <person name="Stott M.B."/>
        </authorList>
    </citation>
    <scope>NUCLEOTIDE SEQUENCE [LARGE SCALE GENOMIC DNA]</scope>
    <source>
        <strain evidence="9">DSM 23976 / ICMP 18418 / T49</strain>
    </source>
</reference>
<sequence length="397" mass="43699">MAIARGTSPKRPLNRVIASCPPSGIRRFFDIASQMEGVISLGVGEPDFVTPQSIREAGIRALEEGHTSYTGNSGLPKLREGICSLLERRHGVRYDPESECLITVGVSEALDLALRVLINPGDEVIVPTPCYVAYEPCIQFAGGVAVTIPTYMEEGFRLDPGRVEAAITSKTKAILIASPANPTGATQSRENLIRLVEIAHQYDLYIISDEIYERLTYEGEPTCVGALPLARERTVVLNGFSKSHAMTGWRVGYACGPEPILRLMTRVHQYTMLCASHISQLAAIEAIENGDSAVEAMVADYDKRRRIFVEGLNQIGLDCLMPQGAFYTFPSIKRYGLTSEEFAERLLQEERVAVVPGTAFGVAGEGHIRCSYATALTKIEEALERMERFLRRLENAR</sequence>
<dbReference type="RefSeq" id="WP_016482055.1">
    <property type="nucleotide sequence ID" value="NC_021487.1"/>
</dbReference>
<keyword evidence="5" id="KW-0663">Pyridoxal phosphate</keyword>
<evidence type="ECO:0000256" key="4">
    <source>
        <dbReference type="ARBA" id="ARBA00022679"/>
    </source>
</evidence>
<organism evidence="8 9">
    <name type="scientific">Chthonomonas calidirosea (strain DSM 23976 / ICMP 18418 / T49)</name>
    <dbReference type="NCBI Taxonomy" id="1303518"/>
    <lineage>
        <taxon>Bacteria</taxon>
        <taxon>Bacillati</taxon>
        <taxon>Armatimonadota</taxon>
        <taxon>Chthonomonadia</taxon>
        <taxon>Chthonomonadales</taxon>
        <taxon>Chthonomonadaceae</taxon>
        <taxon>Chthonomonas</taxon>
    </lineage>
</organism>
<dbReference type="InterPro" id="IPR015421">
    <property type="entry name" value="PyrdxlP-dep_Trfase_major"/>
</dbReference>
<comment type="cofactor">
    <cofactor evidence="1 6">
        <name>pyridoxal 5'-phosphate</name>
        <dbReference type="ChEBI" id="CHEBI:597326"/>
    </cofactor>
</comment>
<dbReference type="InterPro" id="IPR050596">
    <property type="entry name" value="AspAT/PAT-like"/>
</dbReference>
<evidence type="ECO:0000256" key="1">
    <source>
        <dbReference type="ARBA" id="ARBA00001933"/>
    </source>
</evidence>
<evidence type="ECO:0000256" key="2">
    <source>
        <dbReference type="ARBA" id="ARBA00007441"/>
    </source>
</evidence>
<dbReference type="PATRIC" id="fig|1303518.3.peg.673"/>
<evidence type="ECO:0000256" key="5">
    <source>
        <dbReference type="ARBA" id="ARBA00022898"/>
    </source>
</evidence>
<dbReference type="InParanoid" id="S0EXH2"/>
<dbReference type="PROSITE" id="PS00105">
    <property type="entry name" value="AA_TRANSFER_CLASS_1"/>
    <property type="match status" value="1"/>
</dbReference>
<dbReference type="InterPro" id="IPR004838">
    <property type="entry name" value="NHTrfase_class1_PyrdxlP-BS"/>
</dbReference>
<feature type="domain" description="Aminotransferase class I/classII large" evidence="7">
    <location>
        <begin position="37"/>
        <end position="385"/>
    </location>
</feature>
<evidence type="ECO:0000256" key="3">
    <source>
        <dbReference type="ARBA" id="ARBA00022576"/>
    </source>
</evidence>
<dbReference type="InterPro" id="IPR004839">
    <property type="entry name" value="Aminotransferase_I/II_large"/>
</dbReference>
<name>S0EXH2_CHTCT</name>
<dbReference type="PANTHER" id="PTHR46383">
    <property type="entry name" value="ASPARTATE AMINOTRANSFERASE"/>
    <property type="match status" value="1"/>
</dbReference>
<dbReference type="Proteomes" id="UP000014227">
    <property type="component" value="Chromosome I"/>
</dbReference>